<feature type="domain" description="DNA methylase N-4/N-6" evidence="6">
    <location>
        <begin position="103"/>
        <end position="215"/>
    </location>
</feature>
<evidence type="ECO:0000313" key="8">
    <source>
        <dbReference type="Proteomes" id="UP000295578"/>
    </source>
</evidence>
<dbReference type="Proteomes" id="UP000295578">
    <property type="component" value="Unassembled WGS sequence"/>
</dbReference>
<accession>A0A4R5BT53</accession>
<evidence type="ECO:0000259" key="6">
    <source>
        <dbReference type="Pfam" id="PF01555"/>
    </source>
</evidence>
<keyword evidence="3 7" id="KW-0808">Transferase</keyword>
<keyword evidence="4" id="KW-0949">S-adenosyl-L-methionine</keyword>
<evidence type="ECO:0000256" key="5">
    <source>
        <dbReference type="SAM" id="MobiDB-lite"/>
    </source>
</evidence>
<dbReference type="GO" id="GO:0032259">
    <property type="term" value="P:methylation"/>
    <property type="evidence" value="ECO:0007669"/>
    <property type="project" value="UniProtKB-KW"/>
</dbReference>
<dbReference type="PROSITE" id="PS00092">
    <property type="entry name" value="N6_MTASE"/>
    <property type="match status" value="1"/>
</dbReference>
<dbReference type="InterPro" id="IPR002052">
    <property type="entry name" value="DNA_methylase_N6_adenine_CS"/>
</dbReference>
<reference evidence="7 8" key="1">
    <citation type="submission" date="2019-03" db="EMBL/GenBank/DDBJ databases">
        <title>Draft genome sequences of novel Actinobacteria.</title>
        <authorList>
            <person name="Sahin N."/>
            <person name="Ay H."/>
            <person name="Saygin H."/>
        </authorList>
    </citation>
    <scope>NUCLEOTIDE SEQUENCE [LARGE SCALE GENOMIC DNA]</scope>
    <source>
        <strain evidence="7 8">DSM 45941</strain>
    </source>
</reference>
<dbReference type="EMBL" id="SMKY01000024">
    <property type="protein sequence ID" value="TDD87342.1"/>
    <property type="molecule type" value="Genomic_DNA"/>
</dbReference>
<evidence type="ECO:0000256" key="3">
    <source>
        <dbReference type="ARBA" id="ARBA00022679"/>
    </source>
</evidence>
<name>A0A4R5BT53_9ACTN</name>
<dbReference type="InterPro" id="IPR029063">
    <property type="entry name" value="SAM-dependent_MTases_sf"/>
</dbReference>
<dbReference type="Pfam" id="PF01555">
    <property type="entry name" value="N6_N4_Mtase"/>
    <property type="match status" value="2"/>
</dbReference>
<feature type="region of interest" description="Disordered" evidence="5">
    <location>
        <begin position="662"/>
        <end position="700"/>
    </location>
</feature>
<organism evidence="7 8">
    <name type="scientific">Actinomadura darangshiensis</name>
    <dbReference type="NCBI Taxonomy" id="705336"/>
    <lineage>
        <taxon>Bacteria</taxon>
        <taxon>Bacillati</taxon>
        <taxon>Actinomycetota</taxon>
        <taxon>Actinomycetes</taxon>
        <taxon>Streptosporangiales</taxon>
        <taxon>Thermomonosporaceae</taxon>
        <taxon>Actinomadura</taxon>
    </lineage>
</organism>
<gene>
    <name evidence="7" type="ORF">E1293_08020</name>
</gene>
<keyword evidence="8" id="KW-1185">Reference proteome</keyword>
<dbReference type="InterPro" id="IPR002295">
    <property type="entry name" value="N4/N6-MTase_EcoPI_Mod-like"/>
</dbReference>
<sequence>MTSSSTPKHQGRLELTWSDKDKTILSTGDGRYDYTFVDPSDYRVSEVRLLHEVGRVEASTPDDLPLGLPQPTLGNLLISGDAMHVLDALAKIPTYADQYLGRVKLVYIDPPFNTGQAFASYEDNIAHSIWLTLLRDRIRQIRPLLSEDGSVWVHLDHSESHRCRLVLDEELGESNFVAEVAWQKADSPRNDTRLLSTSQDTILVYRKSESWTPNRMPRLAASNTSRYQSRDGDPVPWRDGDATAGKAATNHPMVYAIQHPVTGALMYPTAGRCWGKAQSWMLEQMSEYAPYELRNIGDEVERARICGTTSNKVRAGVPAIMLAVPVEEAAPIAQARYAAGLWPEIVMLGLREKIQRKKHLADNGRVPETLWLGSEVGGNLRGKLEIKALFPNEHPFATPKPEALLGRIIHIASNPGDIVLDCFAGSGTTAAVAHKMGRRWVTSELLSNTVARYALPRLVKVVNGEDAGGVTAVTERISAMNGDDEDSDRNDLPGGMTADEAQQFNRLLARVTKTIGPELDDTTIKALKSATKTKTVTTVNWHGGGSFVHLQVGESMFDELEGVVLLAEWATQGALAEAMCAQLSVDYRPEGIFAARQGRTRYVVVDGMVGEGTVAAILDRLAADEVVEVWATQLDETAVEVLKKRRKGSRLELIPDKVLDNYRRKSSQNSPFGAGRSVAQSAASLDEAGEAATLDDLGGT</sequence>
<evidence type="ECO:0000256" key="1">
    <source>
        <dbReference type="ARBA" id="ARBA00006594"/>
    </source>
</evidence>
<dbReference type="InterPro" id="IPR002941">
    <property type="entry name" value="DNA_methylase_N4/N6"/>
</dbReference>
<dbReference type="GO" id="GO:0008170">
    <property type="term" value="F:N-methyltransferase activity"/>
    <property type="evidence" value="ECO:0007669"/>
    <property type="project" value="InterPro"/>
</dbReference>
<comment type="similarity">
    <text evidence="1">Belongs to the N(4)/N(6)-methyltransferase family.</text>
</comment>
<dbReference type="GO" id="GO:0003677">
    <property type="term" value="F:DNA binding"/>
    <property type="evidence" value="ECO:0007669"/>
    <property type="project" value="InterPro"/>
</dbReference>
<evidence type="ECO:0000256" key="4">
    <source>
        <dbReference type="ARBA" id="ARBA00022691"/>
    </source>
</evidence>
<dbReference type="PRINTS" id="PR00506">
    <property type="entry name" value="D21N6MTFRASE"/>
</dbReference>
<dbReference type="Gene3D" id="3.40.50.150">
    <property type="entry name" value="Vaccinia Virus protein VP39"/>
    <property type="match status" value="2"/>
</dbReference>
<keyword evidence="2 7" id="KW-0489">Methyltransferase</keyword>
<dbReference type="AlphaFoldDB" id="A0A4R5BT53"/>
<dbReference type="OrthoDB" id="1637728at2"/>
<feature type="compositionally biased region" description="Basic and acidic residues" evidence="5">
    <location>
        <begin position="228"/>
        <end position="239"/>
    </location>
</feature>
<evidence type="ECO:0000256" key="2">
    <source>
        <dbReference type="ARBA" id="ARBA00022603"/>
    </source>
</evidence>
<protein>
    <submittedName>
        <fullName evidence="7">Site-specific DNA-methyltransferase</fullName>
    </submittedName>
</protein>
<comment type="caution">
    <text evidence="7">The sequence shown here is derived from an EMBL/GenBank/DDBJ whole genome shotgun (WGS) entry which is preliminary data.</text>
</comment>
<dbReference type="SUPFAM" id="SSF53335">
    <property type="entry name" value="S-adenosyl-L-methionine-dependent methyltransferases"/>
    <property type="match status" value="1"/>
</dbReference>
<feature type="region of interest" description="Disordered" evidence="5">
    <location>
        <begin position="215"/>
        <end position="239"/>
    </location>
</feature>
<proteinExistence type="inferred from homology"/>
<evidence type="ECO:0000313" key="7">
    <source>
        <dbReference type="EMBL" id="TDD87342.1"/>
    </source>
</evidence>
<feature type="domain" description="DNA methylase N-4/N-6" evidence="6">
    <location>
        <begin position="355"/>
        <end position="445"/>
    </location>
</feature>